<dbReference type="InterPro" id="IPR004038">
    <property type="entry name" value="Ribosomal_eL8/eL30/eS12/Gad45"/>
</dbReference>
<dbReference type="SUPFAM" id="SSF55315">
    <property type="entry name" value="L30e-like"/>
    <property type="match status" value="1"/>
</dbReference>
<evidence type="ECO:0000313" key="3">
    <source>
        <dbReference type="Proteomes" id="UP000276437"/>
    </source>
</evidence>
<dbReference type="AlphaFoldDB" id="A0A348AJV5"/>
<proteinExistence type="predicted"/>
<gene>
    <name evidence="2" type="primary">rplGB</name>
    <name evidence="2" type="ORF">MAMMFC1_02037</name>
</gene>
<accession>A0A348AJV5</accession>
<evidence type="ECO:0000259" key="1">
    <source>
        <dbReference type="Pfam" id="PF01248"/>
    </source>
</evidence>
<dbReference type="Pfam" id="PF01248">
    <property type="entry name" value="Ribosomal_L7Ae"/>
    <property type="match status" value="1"/>
</dbReference>
<organism evidence="2 3">
    <name type="scientific">Methylomusa anaerophila</name>
    <dbReference type="NCBI Taxonomy" id="1930071"/>
    <lineage>
        <taxon>Bacteria</taxon>
        <taxon>Bacillati</taxon>
        <taxon>Bacillota</taxon>
        <taxon>Negativicutes</taxon>
        <taxon>Selenomonadales</taxon>
        <taxon>Sporomusaceae</taxon>
        <taxon>Methylomusa</taxon>
    </lineage>
</organism>
<sequence>MVAVSNVALDTLKTAKKVIGAKQTARAVEKGLALKVYLAQDADRRVIAPLMETCRRNQIPIETGATMGELGKACGIEVGAASVAIVKEQQ</sequence>
<dbReference type="InterPro" id="IPR029064">
    <property type="entry name" value="Ribosomal_eL30-like_sf"/>
</dbReference>
<evidence type="ECO:0000313" key="2">
    <source>
        <dbReference type="EMBL" id="BBB91353.1"/>
    </source>
</evidence>
<keyword evidence="3" id="KW-1185">Reference proteome</keyword>
<feature type="domain" description="Ribosomal protein eL8/eL30/eS12/Gadd45" evidence="1">
    <location>
        <begin position="10"/>
        <end position="89"/>
    </location>
</feature>
<dbReference type="EMBL" id="AP018449">
    <property type="protein sequence ID" value="BBB91353.1"/>
    <property type="molecule type" value="Genomic_DNA"/>
</dbReference>
<dbReference type="KEGG" id="mana:MAMMFC1_02037"/>
<dbReference type="Proteomes" id="UP000276437">
    <property type="component" value="Chromosome"/>
</dbReference>
<dbReference type="Gene3D" id="3.30.1330.30">
    <property type="match status" value="1"/>
</dbReference>
<reference evidence="2 3" key="1">
    <citation type="journal article" date="2018" name="Int. J. Syst. Evol. Microbiol.">
        <title>Methylomusa anaerophila gen. nov., sp. nov., an anaerobic methanol-utilizing bacterium isolated from a microbial fuel cell.</title>
        <authorList>
            <person name="Amano N."/>
            <person name="Yamamuro A."/>
            <person name="Miyahara M."/>
            <person name="Kouzuma A."/>
            <person name="Abe T."/>
            <person name="Watanabe K."/>
        </authorList>
    </citation>
    <scope>NUCLEOTIDE SEQUENCE [LARGE SCALE GENOMIC DNA]</scope>
    <source>
        <strain evidence="2 3">MMFC1</strain>
    </source>
</reference>
<dbReference type="PRINTS" id="PR00884">
    <property type="entry name" value="RIBOSOMALHS6"/>
</dbReference>
<name>A0A348AJV5_9FIRM</name>
<protein>
    <submittedName>
        <fullName evidence="2">Ribosome-associated protein L7Ae-like protein</fullName>
    </submittedName>
</protein>